<organism evidence="2 3">
    <name type="scientific">Oryza sativa subsp. japonica</name>
    <name type="common">Rice</name>
    <dbReference type="NCBI Taxonomy" id="39947"/>
    <lineage>
        <taxon>Eukaryota</taxon>
        <taxon>Viridiplantae</taxon>
        <taxon>Streptophyta</taxon>
        <taxon>Embryophyta</taxon>
        <taxon>Tracheophyta</taxon>
        <taxon>Spermatophyta</taxon>
        <taxon>Magnoliopsida</taxon>
        <taxon>Liliopsida</taxon>
        <taxon>Poales</taxon>
        <taxon>Poaceae</taxon>
        <taxon>BOP clade</taxon>
        <taxon>Oryzoideae</taxon>
        <taxon>Oryzeae</taxon>
        <taxon>Oryzinae</taxon>
        <taxon>Oryza</taxon>
        <taxon>Oryza sativa</taxon>
    </lineage>
</organism>
<reference evidence="3" key="1">
    <citation type="journal article" date="2005" name="Nature">
        <title>The map-based sequence of the rice genome.</title>
        <authorList>
            <consortium name="International rice genome sequencing project (IRGSP)"/>
            <person name="Matsumoto T."/>
            <person name="Wu J."/>
            <person name="Kanamori H."/>
            <person name="Katayose Y."/>
            <person name="Fujisawa M."/>
            <person name="Namiki N."/>
            <person name="Mizuno H."/>
            <person name="Yamamoto K."/>
            <person name="Antonio B.A."/>
            <person name="Baba T."/>
            <person name="Sakata K."/>
            <person name="Nagamura Y."/>
            <person name="Aoki H."/>
            <person name="Arikawa K."/>
            <person name="Arita K."/>
            <person name="Bito T."/>
            <person name="Chiden Y."/>
            <person name="Fujitsuka N."/>
            <person name="Fukunaka R."/>
            <person name="Hamada M."/>
            <person name="Harada C."/>
            <person name="Hayashi A."/>
            <person name="Hijishita S."/>
            <person name="Honda M."/>
            <person name="Hosokawa S."/>
            <person name="Ichikawa Y."/>
            <person name="Idonuma A."/>
            <person name="Iijima M."/>
            <person name="Ikeda M."/>
            <person name="Ikeno M."/>
            <person name="Ito K."/>
            <person name="Ito S."/>
            <person name="Ito T."/>
            <person name="Ito Y."/>
            <person name="Ito Y."/>
            <person name="Iwabuchi A."/>
            <person name="Kamiya K."/>
            <person name="Karasawa W."/>
            <person name="Kurita K."/>
            <person name="Katagiri S."/>
            <person name="Kikuta A."/>
            <person name="Kobayashi H."/>
            <person name="Kobayashi N."/>
            <person name="Machita K."/>
            <person name="Maehara T."/>
            <person name="Masukawa M."/>
            <person name="Mizubayashi T."/>
            <person name="Mukai Y."/>
            <person name="Nagasaki H."/>
            <person name="Nagata Y."/>
            <person name="Naito S."/>
            <person name="Nakashima M."/>
            <person name="Nakama Y."/>
            <person name="Nakamichi Y."/>
            <person name="Nakamura M."/>
            <person name="Meguro A."/>
            <person name="Negishi M."/>
            <person name="Ohta I."/>
            <person name="Ohta T."/>
            <person name="Okamoto M."/>
            <person name="Ono N."/>
            <person name="Saji S."/>
            <person name="Sakaguchi M."/>
            <person name="Sakai K."/>
            <person name="Shibata M."/>
            <person name="Shimokawa T."/>
            <person name="Song J."/>
            <person name="Takazaki Y."/>
            <person name="Terasawa K."/>
            <person name="Tsugane M."/>
            <person name="Tsuji K."/>
            <person name="Ueda S."/>
            <person name="Waki K."/>
            <person name="Yamagata H."/>
            <person name="Yamamoto M."/>
            <person name="Yamamoto S."/>
            <person name="Yamane H."/>
            <person name="Yoshiki S."/>
            <person name="Yoshihara R."/>
            <person name="Yukawa K."/>
            <person name="Zhong H."/>
            <person name="Yano M."/>
            <person name="Yuan Q."/>
            <person name="Ouyang S."/>
            <person name="Liu J."/>
            <person name="Jones K.M."/>
            <person name="Gansberger K."/>
            <person name="Moffat K."/>
            <person name="Hill J."/>
            <person name="Bera J."/>
            <person name="Fadrosh D."/>
            <person name="Jin S."/>
            <person name="Johri S."/>
            <person name="Kim M."/>
            <person name="Overton L."/>
            <person name="Reardon M."/>
            <person name="Tsitrin T."/>
            <person name="Vuong H."/>
            <person name="Weaver B."/>
            <person name="Ciecko A."/>
            <person name="Tallon L."/>
            <person name="Jackson J."/>
            <person name="Pai G."/>
            <person name="Aken S.V."/>
            <person name="Utterback T."/>
            <person name="Reidmuller S."/>
            <person name="Feldblyum T."/>
            <person name="Hsiao J."/>
            <person name="Zismann V."/>
            <person name="Iobst S."/>
            <person name="de Vazeille A.R."/>
            <person name="Buell C.R."/>
            <person name="Ying K."/>
            <person name="Li Y."/>
            <person name="Lu T."/>
            <person name="Huang Y."/>
            <person name="Zhao Q."/>
            <person name="Feng Q."/>
            <person name="Zhang L."/>
            <person name="Zhu J."/>
            <person name="Weng Q."/>
            <person name="Mu J."/>
            <person name="Lu Y."/>
            <person name="Fan D."/>
            <person name="Liu Y."/>
            <person name="Guan J."/>
            <person name="Zhang Y."/>
            <person name="Yu S."/>
            <person name="Liu X."/>
            <person name="Zhang Y."/>
            <person name="Hong G."/>
            <person name="Han B."/>
            <person name="Choisne N."/>
            <person name="Demange N."/>
            <person name="Orjeda G."/>
            <person name="Samain S."/>
            <person name="Cattolico L."/>
            <person name="Pelletier E."/>
            <person name="Couloux A."/>
            <person name="Segurens B."/>
            <person name="Wincker P."/>
            <person name="D'Hont A."/>
            <person name="Scarpelli C."/>
            <person name="Weissenbach J."/>
            <person name="Salanoubat M."/>
            <person name="Quetier F."/>
            <person name="Yu Y."/>
            <person name="Kim H.R."/>
            <person name="Rambo T."/>
            <person name="Currie J."/>
            <person name="Collura K."/>
            <person name="Luo M."/>
            <person name="Yang T."/>
            <person name="Ammiraju J.S.S."/>
            <person name="Engler F."/>
            <person name="Soderlund C."/>
            <person name="Wing R.A."/>
            <person name="Palmer L.E."/>
            <person name="de la Bastide M."/>
            <person name="Spiegel L."/>
            <person name="Nascimento L."/>
            <person name="Zutavern T."/>
            <person name="O'Shaughnessy A."/>
            <person name="Dike S."/>
            <person name="Dedhia N."/>
            <person name="Preston R."/>
            <person name="Balija V."/>
            <person name="McCombie W.R."/>
            <person name="Chow T."/>
            <person name="Chen H."/>
            <person name="Chung M."/>
            <person name="Chen C."/>
            <person name="Shaw J."/>
            <person name="Wu H."/>
            <person name="Hsiao K."/>
            <person name="Chao Y."/>
            <person name="Chu M."/>
            <person name="Cheng C."/>
            <person name="Hour A."/>
            <person name="Lee P."/>
            <person name="Lin S."/>
            <person name="Lin Y."/>
            <person name="Liou J."/>
            <person name="Liu S."/>
            <person name="Hsing Y."/>
            <person name="Raghuvanshi S."/>
            <person name="Mohanty A."/>
            <person name="Bharti A.K."/>
            <person name="Gaur A."/>
            <person name="Gupta V."/>
            <person name="Kumar D."/>
            <person name="Ravi V."/>
            <person name="Vij S."/>
            <person name="Kapur A."/>
            <person name="Khurana P."/>
            <person name="Khurana P."/>
            <person name="Khurana J.P."/>
            <person name="Tyagi A.K."/>
            <person name="Gaikwad K."/>
            <person name="Singh A."/>
            <person name="Dalal V."/>
            <person name="Srivastava S."/>
            <person name="Dixit A."/>
            <person name="Pal A.K."/>
            <person name="Ghazi I.A."/>
            <person name="Yadav M."/>
            <person name="Pandit A."/>
            <person name="Bhargava A."/>
            <person name="Sureshbabu K."/>
            <person name="Batra K."/>
            <person name="Sharma T.R."/>
            <person name="Mohapatra T."/>
            <person name="Singh N.K."/>
            <person name="Messing J."/>
            <person name="Nelson A.B."/>
            <person name="Fuks G."/>
            <person name="Kavchok S."/>
            <person name="Keizer G."/>
            <person name="Linton E."/>
            <person name="Llaca V."/>
            <person name="Song R."/>
            <person name="Tanyolac B."/>
            <person name="Young S."/>
            <person name="Ho-Il K."/>
            <person name="Hahn J.H."/>
            <person name="Sangsakoo G."/>
            <person name="Vanavichit A."/>
            <person name="de Mattos Luiz.A.T."/>
            <person name="Zimmer P.D."/>
            <person name="Malone G."/>
            <person name="Dellagostin O."/>
            <person name="de Oliveira A.C."/>
            <person name="Bevan M."/>
            <person name="Bancroft I."/>
            <person name="Minx P."/>
            <person name="Cordum H."/>
            <person name="Wilson R."/>
            <person name="Cheng Z."/>
            <person name="Jin W."/>
            <person name="Jiang J."/>
            <person name="Leong S.A."/>
            <person name="Iwama H."/>
            <person name="Gojobori T."/>
            <person name="Itoh T."/>
            <person name="Niimura Y."/>
            <person name="Fujii Y."/>
            <person name="Habara T."/>
            <person name="Sakai H."/>
            <person name="Sato Y."/>
            <person name="Wilson G."/>
            <person name="Kumar K."/>
            <person name="McCouch S."/>
            <person name="Juretic N."/>
            <person name="Hoen D."/>
            <person name="Wright S."/>
            <person name="Bruskiewich R."/>
            <person name="Bureau T."/>
            <person name="Miyao A."/>
            <person name="Hirochika H."/>
            <person name="Nishikawa T."/>
            <person name="Kadowaki K."/>
            <person name="Sugiura M."/>
            <person name="Burr B."/>
            <person name="Sasaki T."/>
        </authorList>
    </citation>
    <scope>NUCLEOTIDE SEQUENCE [LARGE SCALE GENOMIC DNA]</scope>
    <source>
        <strain evidence="3">cv. Nipponbare</strain>
    </source>
</reference>
<feature type="compositionally biased region" description="Polar residues" evidence="1">
    <location>
        <begin position="99"/>
        <end position="108"/>
    </location>
</feature>
<gene>
    <name evidence="2" type="primary">OSJNBa0011J03.34</name>
</gene>
<feature type="compositionally biased region" description="Low complexity" evidence="1">
    <location>
        <begin position="28"/>
        <end position="37"/>
    </location>
</feature>
<dbReference type="EMBL" id="AP005924">
    <property type="protein sequence ID" value="BAD29512.1"/>
    <property type="molecule type" value="Genomic_DNA"/>
</dbReference>
<evidence type="ECO:0000313" key="2">
    <source>
        <dbReference type="EMBL" id="BAD29512.1"/>
    </source>
</evidence>
<name>Q6EPA8_ORYSJ</name>
<feature type="compositionally biased region" description="Basic residues" evidence="1">
    <location>
        <begin position="80"/>
        <end position="90"/>
    </location>
</feature>
<feature type="region of interest" description="Disordered" evidence="1">
    <location>
        <begin position="23"/>
        <end position="231"/>
    </location>
</feature>
<evidence type="ECO:0000256" key="1">
    <source>
        <dbReference type="SAM" id="MobiDB-lite"/>
    </source>
</evidence>
<dbReference type="AlphaFoldDB" id="Q6EPA8"/>
<sequence>MNICEFLYLNFNLKLDLLRQPRGGARGPGPREWGPRGSLTVHGGPGARGSLRPAPRAPRVSRTRGRGRLTAGPHAAATRCARRQPRRRGRREAAPSPRWSPTATTGTAEQRPREGRERGKRNGGPRLTPSRRRRRKRRPERRKAAARLGSTGSTAFRRSASEAEGWTRSARMRRSRRRRRRGGRWSGATTAADRSLAATAERESDGAGSIPTGRKGGEWRKRWRGARGWFI</sequence>
<dbReference type="Proteomes" id="UP000000763">
    <property type="component" value="Chromosome 2"/>
</dbReference>
<feature type="compositionally biased region" description="Basic residues" evidence="1">
    <location>
        <begin position="170"/>
        <end position="183"/>
    </location>
</feature>
<reference evidence="3" key="2">
    <citation type="journal article" date="2008" name="Nucleic Acids Res.">
        <title>The rice annotation project database (RAP-DB): 2008 update.</title>
        <authorList>
            <consortium name="The rice annotation project (RAP)"/>
        </authorList>
    </citation>
    <scope>GENOME REANNOTATION</scope>
    <source>
        <strain evidence="3">cv. Nipponbare</strain>
    </source>
</reference>
<evidence type="ECO:0000313" key="3">
    <source>
        <dbReference type="Proteomes" id="UP000000763"/>
    </source>
</evidence>
<proteinExistence type="predicted"/>
<accession>Q6EPA8</accession>
<feature type="compositionally biased region" description="Basic residues" evidence="1">
    <location>
        <begin position="118"/>
        <end position="145"/>
    </location>
</feature>
<protein>
    <submittedName>
        <fullName evidence="2">Splicing coactivator subunit-like</fullName>
    </submittedName>
</protein>